<dbReference type="InterPro" id="IPR036286">
    <property type="entry name" value="LexA/Signal_pep-like_sf"/>
</dbReference>
<evidence type="ECO:0000313" key="14">
    <source>
        <dbReference type="EMBL" id="WEG10105.1"/>
    </source>
</evidence>
<evidence type="ECO:0000313" key="15">
    <source>
        <dbReference type="Proteomes" id="UP001214553"/>
    </source>
</evidence>
<evidence type="ECO:0000256" key="8">
    <source>
        <dbReference type="ARBA" id="ARBA00023136"/>
    </source>
</evidence>
<evidence type="ECO:0000256" key="6">
    <source>
        <dbReference type="ARBA" id="ARBA00022968"/>
    </source>
</evidence>
<proteinExistence type="predicted"/>
<comment type="subcellular location">
    <subcellularLocation>
        <location evidence="1">Endoplasmic reticulum membrane</location>
        <topology evidence="1">Single-pass type II membrane protein</topology>
    </subcellularLocation>
</comment>
<dbReference type="InterPro" id="IPR001733">
    <property type="entry name" value="Peptidase_S26B"/>
</dbReference>
<keyword evidence="4 14" id="KW-0378">Hydrolase</keyword>
<keyword evidence="5" id="KW-0256">Endoplasmic reticulum</keyword>
<evidence type="ECO:0000256" key="9">
    <source>
        <dbReference type="ARBA" id="ARBA00033305"/>
    </source>
</evidence>
<gene>
    <name evidence="14" type="ORF">PU630_06010</name>
</gene>
<evidence type="ECO:0000256" key="1">
    <source>
        <dbReference type="ARBA" id="ARBA00004648"/>
    </source>
</evidence>
<accession>A0ABY8C0Y2</accession>
<dbReference type="CDD" id="cd06530">
    <property type="entry name" value="S26_SPase_I"/>
    <property type="match status" value="1"/>
</dbReference>
<keyword evidence="7 13" id="KW-1133">Transmembrane helix</keyword>
<dbReference type="EMBL" id="CP119108">
    <property type="protein sequence ID" value="WEG10105.1"/>
    <property type="molecule type" value="Genomic_DNA"/>
</dbReference>
<dbReference type="PROSITE" id="PS00501">
    <property type="entry name" value="SPASE_I_1"/>
    <property type="match status" value="1"/>
</dbReference>
<dbReference type="InterPro" id="IPR019756">
    <property type="entry name" value="Pept_S26A_signal_pept_1_Ser-AS"/>
</dbReference>
<dbReference type="RefSeq" id="WP_275279425.1">
    <property type="nucleotide sequence ID" value="NZ_CP119108.1"/>
</dbReference>
<evidence type="ECO:0000256" key="12">
    <source>
        <dbReference type="SAM" id="MobiDB-lite"/>
    </source>
</evidence>
<keyword evidence="15" id="KW-1185">Reference proteome</keyword>
<name>A0ABY8C0Y2_9MICO</name>
<evidence type="ECO:0000256" key="2">
    <source>
        <dbReference type="ARBA" id="ARBA00022670"/>
    </source>
</evidence>
<dbReference type="InterPro" id="IPR019533">
    <property type="entry name" value="Peptidase_S26"/>
</dbReference>
<evidence type="ECO:0000256" key="5">
    <source>
        <dbReference type="ARBA" id="ARBA00022824"/>
    </source>
</evidence>
<evidence type="ECO:0000256" key="13">
    <source>
        <dbReference type="SAM" id="Phobius"/>
    </source>
</evidence>
<dbReference type="NCBIfam" id="TIGR02228">
    <property type="entry name" value="sigpep_I_arch"/>
    <property type="match status" value="1"/>
</dbReference>
<evidence type="ECO:0000256" key="3">
    <source>
        <dbReference type="ARBA" id="ARBA00022692"/>
    </source>
</evidence>
<feature type="compositionally biased region" description="Basic and acidic residues" evidence="12">
    <location>
        <begin position="169"/>
        <end position="182"/>
    </location>
</feature>
<keyword evidence="8 13" id="KW-0472">Membrane</keyword>
<dbReference type="PANTHER" id="PTHR10806">
    <property type="entry name" value="SIGNAL PEPTIDASE COMPLEX CATALYTIC SUBUNIT SEC11"/>
    <property type="match status" value="1"/>
</dbReference>
<protein>
    <recommendedName>
        <fullName evidence="9 11">Signal peptidase I</fullName>
        <ecNumber evidence="11">3.4.21.89</ecNumber>
    </recommendedName>
</protein>
<sequence>MAEGIMSVLRRIGALALWLLAIAGVLCGGLWVAHAAGLVQPLVVASGSMTPAFVRGDLLLATPTSATDLAVGEVTSLPNPQTGVLVSHRVISVSTSGDTVTVEMKGDANRVADPDPYIVPADETVWQPIITIPGAGAVVTSLMRPSVAIPLAAGMAGLVMLALIPRSARDDEKSARATETRRQPAAAAR</sequence>
<dbReference type="PRINTS" id="PR00728">
    <property type="entry name" value="SIGNALPTASE"/>
</dbReference>
<keyword evidence="6" id="KW-0735">Signal-anchor</keyword>
<dbReference type="PANTHER" id="PTHR10806:SF6">
    <property type="entry name" value="SIGNAL PEPTIDASE COMPLEX CATALYTIC SUBUNIT SEC11"/>
    <property type="match status" value="1"/>
</dbReference>
<evidence type="ECO:0000256" key="4">
    <source>
        <dbReference type="ARBA" id="ARBA00022801"/>
    </source>
</evidence>
<evidence type="ECO:0000256" key="11">
    <source>
        <dbReference type="NCBIfam" id="TIGR02228"/>
    </source>
</evidence>
<dbReference type="GO" id="GO:0009003">
    <property type="term" value="F:signal peptidase activity"/>
    <property type="evidence" value="ECO:0007669"/>
    <property type="project" value="UniProtKB-EC"/>
</dbReference>
<evidence type="ECO:0000256" key="10">
    <source>
        <dbReference type="ARBA" id="ARBA00045533"/>
    </source>
</evidence>
<organism evidence="14 15">
    <name type="scientific">Microbacterium horticulturae</name>
    <dbReference type="NCBI Taxonomy" id="3028316"/>
    <lineage>
        <taxon>Bacteria</taxon>
        <taxon>Bacillati</taxon>
        <taxon>Actinomycetota</taxon>
        <taxon>Actinomycetes</taxon>
        <taxon>Micrococcales</taxon>
        <taxon>Microbacteriaceae</taxon>
        <taxon>Microbacterium</taxon>
    </lineage>
</organism>
<dbReference type="Proteomes" id="UP001214553">
    <property type="component" value="Chromosome"/>
</dbReference>
<reference evidence="14 15" key="1">
    <citation type="submission" date="2023-03" db="EMBL/GenBank/DDBJ databases">
        <title>Genome sequence of Microbacterium sp. KACC 23027.</title>
        <authorList>
            <person name="Kim S."/>
            <person name="Heo J."/>
            <person name="Kwon S.-W."/>
        </authorList>
    </citation>
    <scope>NUCLEOTIDE SEQUENCE [LARGE SCALE GENOMIC DNA]</scope>
    <source>
        <strain evidence="14 15">KACC 23027</strain>
    </source>
</reference>
<dbReference type="EC" id="3.4.21.89" evidence="11"/>
<feature type="region of interest" description="Disordered" evidence="12">
    <location>
        <begin position="169"/>
        <end position="189"/>
    </location>
</feature>
<feature type="transmembrane region" description="Helical" evidence="13">
    <location>
        <begin position="147"/>
        <end position="164"/>
    </location>
</feature>
<keyword evidence="3 13" id="KW-0812">Transmembrane</keyword>
<comment type="function">
    <text evidence="10">Catalytic component of the signal peptidase complex (SPC) which catalyzes the cleavage of N-terminal signal sequences from nascent proteins as they are translocated into the lumen of the endoplasmic reticulum. Specifically cleaves N-terminal signal peptides that contain a hydrophobic alpha-helix (h-region) shorter than 18-20 amino acids.</text>
</comment>
<dbReference type="SUPFAM" id="SSF51306">
    <property type="entry name" value="LexA/Signal peptidase"/>
    <property type="match status" value="1"/>
</dbReference>
<keyword evidence="2" id="KW-0645">Protease</keyword>
<evidence type="ECO:0000256" key="7">
    <source>
        <dbReference type="ARBA" id="ARBA00022989"/>
    </source>
</evidence>